<sequence>MAEKNVLLAAAALHESLLGLGGRSQGTNASTARSVRSILAHVRSEDGGSGHSRFQVSNPIDSICCSFAPHFRRSDVFPFLPKI</sequence>
<organism evidence="1">
    <name type="scientific">Anopheles marajoara</name>
    <dbReference type="NCBI Taxonomy" id="58244"/>
    <lineage>
        <taxon>Eukaryota</taxon>
        <taxon>Metazoa</taxon>
        <taxon>Ecdysozoa</taxon>
        <taxon>Arthropoda</taxon>
        <taxon>Hexapoda</taxon>
        <taxon>Insecta</taxon>
        <taxon>Pterygota</taxon>
        <taxon>Neoptera</taxon>
        <taxon>Endopterygota</taxon>
        <taxon>Diptera</taxon>
        <taxon>Nematocera</taxon>
        <taxon>Culicoidea</taxon>
        <taxon>Culicidae</taxon>
        <taxon>Anophelinae</taxon>
        <taxon>Anopheles</taxon>
    </lineage>
</organism>
<proteinExistence type="predicted"/>
<dbReference type="EMBL" id="GGFJ01013378">
    <property type="protein sequence ID" value="MBW62519.1"/>
    <property type="molecule type" value="Transcribed_RNA"/>
</dbReference>
<reference evidence="1" key="1">
    <citation type="submission" date="2018-01" db="EMBL/GenBank/DDBJ databases">
        <title>An insight into the sialome of Amazonian anophelines.</title>
        <authorList>
            <person name="Ribeiro J.M."/>
            <person name="Scarpassa V."/>
            <person name="Calvo E."/>
        </authorList>
    </citation>
    <scope>NUCLEOTIDE SEQUENCE</scope>
    <source>
        <tissue evidence="1">Salivary glands</tissue>
    </source>
</reference>
<name>A0A2M4CB89_9DIPT</name>
<protein>
    <submittedName>
        <fullName evidence="1">Putative secreted protein</fullName>
    </submittedName>
</protein>
<accession>A0A2M4CB89</accession>
<evidence type="ECO:0000313" key="1">
    <source>
        <dbReference type="EMBL" id="MBW62519.1"/>
    </source>
</evidence>
<dbReference type="AlphaFoldDB" id="A0A2M4CB89"/>